<accession>A0A547PK47</accession>
<dbReference type="AlphaFoldDB" id="A0A547PK47"/>
<evidence type="ECO:0000259" key="1">
    <source>
        <dbReference type="Pfam" id="PF01936"/>
    </source>
</evidence>
<proteinExistence type="predicted"/>
<feature type="domain" description="NYN" evidence="1">
    <location>
        <begin position="10"/>
        <end position="145"/>
    </location>
</feature>
<keyword evidence="3" id="KW-1185">Reference proteome</keyword>
<dbReference type="GO" id="GO:0004540">
    <property type="term" value="F:RNA nuclease activity"/>
    <property type="evidence" value="ECO:0007669"/>
    <property type="project" value="InterPro"/>
</dbReference>
<name>A0A547PK47_9RHOB</name>
<reference evidence="2 3" key="1">
    <citation type="submission" date="2019-06" db="EMBL/GenBank/DDBJ databases">
        <title>Paenimaribius caenipelagi gen. nov., sp. nov., isolated from a tidal flat.</title>
        <authorList>
            <person name="Yoon J.-H."/>
        </authorList>
    </citation>
    <scope>NUCLEOTIDE SEQUENCE [LARGE SCALE GENOMIC DNA]</scope>
    <source>
        <strain evidence="2 3">JBTF-M29</strain>
    </source>
</reference>
<dbReference type="Pfam" id="PF01936">
    <property type="entry name" value="NYN"/>
    <property type="match status" value="1"/>
</dbReference>
<dbReference type="RefSeq" id="WP_142836222.1">
    <property type="nucleotide sequence ID" value="NZ_VFSV01000071.1"/>
</dbReference>
<evidence type="ECO:0000313" key="3">
    <source>
        <dbReference type="Proteomes" id="UP000318590"/>
    </source>
</evidence>
<dbReference type="EMBL" id="VFSV01000071">
    <property type="protein sequence ID" value="TRD14535.1"/>
    <property type="molecule type" value="Genomic_DNA"/>
</dbReference>
<protein>
    <submittedName>
        <fullName evidence="2">NYN domain-containing protein</fullName>
    </submittedName>
</protein>
<gene>
    <name evidence="2" type="ORF">FEV53_18745</name>
</gene>
<organism evidence="2 3">
    <name type="scientific">Palleronia caenipelagi</name>
    <dbReference type="NCBI Taxonomy" id="2489174"/>
    <lineage>
        <taxon>Bacteria</taxon>
        <taxon>Pseudomonadati</taxon>
        <taxon>Pseudomonadota</taxon>
        <taxon>Alphaproteobacteria</taxon>
        <taxon>Rhodobacterales</taxon>
        <taxon>Roseobacteraceae</taxon>
        <taxon>Palleronia</taxon>
    </lineage>
</organism>
<sequence>MSGDRDEDQLSERILQDRQHSLVSVTYCSAYQKRNSDQLVRHKKYIEALEHSGVQIQLGHYMVGSSKPCFHCGGTSEELNEKQTDINLALCLFADAMRNHFDWAYLVSADSDQAATARFLKKHFPEKKLVTVVPPNQQLSQNIMNFADGKRKLNRDDIEKCRFPSIIQTETGFIRCPREYE</sequence>
<evidence type="ECO:0000313" key="2">
    <source>
        <dbReference type="EMBL" id="TRD14535.1"/>
    </source>
</evidence>
<comment type="caution">
    <text evidence="2">The sequence shown here is derived from an EMBL/GenBank/DDBJ whole genome shotgun (WGS) entry which is preliminary data.</text>
</comment>
<dbReference type="CDD" id="cd18722">
    <property type="entry name" value="PIN_NicB-like"/>
    <property type="match status" value="1"/>
</dbReference>
<dbReference type="InterPro" id="IPR021139">
    <property type="entry name" value="NYN"/>
</dbReference>
<dbReference type="Gene3D" id="3.40.50.1010">
    <property type="entry name" value="5'-nuclease"/>
    <property type="match status" value="1"/>
</dbReference>
<dbReference type="OrthoDB" id="9809421at2"/>
<dbReference type="Proteomes" id="UP000318590">
    <property type="component" value="Unassembled WGS sequence"/>
</dbReference>